<organism evidence="1 2">
    <name type="scientific">Comamonas faecalis</name>
    <dbReference type="NCBI Taxonomy" id="1387849"/>
    <lineage>
        <taxon>Bacteria</taxon>
        <taxon>Pseudomonadati</taxon>
        <taxon>Pseudomonadota</taxon>
        <taxon>Betaproteobacteria</taxon>
        <taxon>Burkholderiales</taxon>
        <taxon>Comamonadaceae</taxon>
        <taxon>Comamonas</taxon>
    </lineage>
</organism>
<keyword evidence="2" id="KW-1185">Reference proteome</keyword>
<protein>
    <submittedName>
        <fullName evidence="1">Uncharacterized protein</fullName>
    </submittedName>
</protein>
<evidence type="ECO:0000313" key="1">
    <source>
        <dbReference type="EMBL" id="GAA4000798.1"/>
    </source>
</evidence>
<gene>
    <name evidence="1" type="ORF">GCM10022279_25820</name>
</gene>
<reference evidence="2" key="1">
    <citation type="journal article" date="2019" name="Int. J. Syst. Evol. Microbiol.">
        <title>The Global Catalogue of Microorganisms (GCM) 10K type strain sequencing project: providing services to taxonomists for standard genome sequencing and annotation.</title>
        <authorList>
            <consortium name="The Broad Institute Genomics Platform"/>
            <consortium name="The Broad Institute Genome Sequencing Center for Infectious Disease"/>
            <person name="Wu L."/>
            <person name="Ma J."/>
        </authorList>
    </citation>
    <scope>NUCLEOTIDE SEQUENCE [LARGE SCALE GENOMIC DNA]</scope>
    <source>
        <strain evidence="2">JCM 17561</strain>
    </source>
</reference>
<accession>A0ABP7RR93</accession>
<sequence>MNASKTNQKAAVVCADQCRALVLLDFAELQTAGRCADETGEWSDDDFDLLLATDAAHELAQALSPGDDLTNFEAGWYRALAVLVLVSKAYAPGDTTYFGRAMASLVRKMQTLPEMWQALVEGLI</sequence>
<name>A0ABP7RR93_9BURK</name>
<evidence type="ECO:0000313" key="2">
    <source>
        <dbReference type="Proteomes" id="UP001501627"/>
    </source>
</evidence>
<dbReference type="RefSeq" id="WP_103045485.1">
    <property type="nucleotide sequence ID" value="NZ_BAABBP010000026.1"/>
</dbReference>
<dbReference type="EMBL" id="BAABBP010000026">
    <property type="protein sequence ID" value="GAA4000798.1"/>
    <property type="molecule type" value="Genomic_DNA"/>
</dbReference>
<comment type="caution">
    <text evidence="1">The sequence shown here is derived from an EMBL/GenBank/DDBJ whole genome shotgun (WGS) entry which is preliminary data.</text>
</comment>
<dbReference type="Proteomes" id="UP001501627">
    <property type="component" value="Unassembled WGS sequence"/>
</dbReference>
<proteinExistence type="predicted"/>